<name>L7FMF8_ENTIV</name>
<sequence length="489" mass="58294">MKYFTLFITISLLFLIYTMVIYLFNNTVTNFSRNSVDYYINFLNEQEPKISYSQNEILKHNTIYCQSHNISNDKVNNTSVNSFYINLNWDTEGKNDNNEDISKLHNSLNTQYRLTKPRKSVPVDFSKSIEGLPDECGGHLDALWLWVNGSEEKWVESVKKYKPDYDSARFRDYNTLLYSMRSVYKYAPYIKRYFLATADQVPSYLNAPLGETSFILKSHNTNQSKYSHAKQHKESVEDVYNNHRDKDLYTLELVSHSEFVDNKSLPLFNSDALESRIHHIKNLGNCFVYFNDDFLLFRETPVSYFFKKGKIQRYHANDYGSKYFAARQKWDNSTFYTNKMLNKKFGKMMWRPHLLPSHVAYTMLKTSLLEMERVFQDEYEKQQMRKFREWNSINVMHLALHYLYYTGKADMIKQRDWSCYMALTMDHFKNQKAIFKINQTEPYAICVNDEMKEFEKDVEKGNTEIRYVLRWLQRSLPEKMPFEKGFGGD</sequence>
<evidence type="ECO:0000259" key="2">
    <source>
        <dbReference type="Pfam" id="PF11380"/>
    </source>
</evidence>
<evidence type="ECO:0000313" key="5">
    <source>
        <dbReference type="Proteomes" id="UP000014680"/>
    </source>
</evidence>
<dbReference type="PANTHER" id="PTHR47452">
    <property type="entry name" value="PUTATIVE-RELATED"/>
    <property type="match status" value="1"/>
</dbReference>
<keyword evidence="5" id="KW-1185">Reference proteome</keyword>
<dbReference type="PANTHER" id="PTHR47452:SF2">
    <property type="entry name" value="GLYCOSYLTRANSFERASE"/>
    <property type="match status" value="1"/>
</dbReference>
<dbReference type="VEuPathDB" id="AmoebaDB:EIN_448530"/>
<accession>L7FMF8</accession>
<dbReference type="RefSeq" id="XP_004255863.1">
    <property type="nucleotide sequence ID" value="XM_004255815.1"/>
</dbReference>
<dbReference type="Pfam" id="PF17102">
    <property type="entry name" value="Stealth_CR3"/>
    <property type="match status" value="1"/>
</dbReference>
<dbReference type="GO" id="GO:0016772">
    <property type="term" value="F:transferase activity, transferring phosphorus-containing groups"/>
    <property type="evidence" value="ECO:0007669"/>
    <property type="project" value="InterPro"/>
</dbReference>
<dbReference type="Pfam" id="PF11380">
    <property type="entry name" value="Stealth_CR2"/>
    <property type="match status" value="2"/>
</dbReference>
<reference evidence="4 5" key="1">
    <citation type="submission" date="2012-10" db="EMBL/GenBank/DDBJ databases">
        <authorList>
            <person name="Zafar N."/>
            <person name="Inman J."/>
            <person name="Hall N."/>
            <person name="Lorenzi H."/>
            <person name="Caler E."/>
        </authorList>
    </citation>
    <scope>NUCLEOTIDE SEQUENCE [LARGE SCALE GENOMIC DNA]</scope>
    <source>
        <strain evidence="4 5">IP1</strain>
    </source>
</reference>
<dbReference type="InterPro" id="IPR053362">
    <property type="entry name" value="RPS_phosphotransferase_WefF"/>
</dbReference>
<dbReference type="InterPro" id="IPR031357">
    <property type="entry name" value="Stealth_CR3"/>
</dbReference>
<evidence type="ECO:0000259" key="3">
    <source>
        <dbReference type="Pfam" id="PF17102"/>
    </source>
</evidence>
<evidence type="ECO:0000313" key="4">
    <source>
        <dbReference type="EMBL" id="ELP89092.1"/>
    </source>
</evidence>
<keyword evidence="1" id="KW-0812">Transmembrane</keyword>
<feature type="domain" description="Stealth protein CR3 conserved region 3" evidence="3">
    <location>
        <begin position="357"/>
        <end position="403"/>
    </location>
</feature>
<evidence type="ECO:0000256" key="1">
    <source>
        <dbReference type="SAM" id="Phobius"/>
    </source>
</evidence>
<dbReference type="AlphaFoldDB" id="L7FMF8"/>
<feature type="transmembrane region" description="Helical" evidence="1">
    <location>
        <begin position="6"/>
        <end position="24"/>
    </location>
</feature>
<feature type="domain" description="Stealth protein CR2 conserved region 2" evidence="2">
    <location>
        <begin position="246"/>
        <end position="312"/>
    </location>
</feature>
<proteinExistence type="predicted"/>
<feature type="domain" description="Stealth protein CR2 conserved region 2" evidence="2">
    <location>
        <begin position="169"/>
        <end position="220"/>
    </location>
</feature>
<keyword evidence="1" id="KW-0472">Membrane</keyword>
<dbReference type="KEGG" id="eiv:EIN_448530"/>
<dbReference type="EMBL" id="KB206681">
    <property type="protein sequence ID" value="ELP89092.1"/>
    <property type="molecule type" value="Genomic_DNA"/>
</dbReference>
<gene>
    <name evidence="4" type="ORF">EIN_448530</name>
</gene>
<dbReference type="InterPro" id="IPR021520">
    <property type="entry name" value="Stealth_CR2"/>
</dbReference>
<dbReference type="GeneID" id="14888062"/>
<keyword evidence="1" id="KW-1133">Transmembrane helix</keyword>
<protein>
    <submittedName>
        <fullName evidence="4">Uncharacterized protein</fullName>
    </submittedName>
</protein>
<organism evidence="4 5">
    <name type="scientific">Entamoeba invadens IP1</name>
    <dbReference type="NCBI Taxonomy" id="370355"/>
    <lineage>
        <taxon>Eukaryota</taxon>
        <taxon>Amoebozoa</taxon>
        <taxon>Evosea</taxon>
        <taxon>Archamoebae</taxon>
        <taxon>Mastigamoebida</taxon>
        <taxon>Entamoebidae</taxon>
        <taxon>Entamoeba</taxon>
    </lineage>
</organism>
<dbReference type="Proteomes" id="UP000014680">
    <property type="component" value="Unassembled WGS sequence"/>
</dbReference>
<dbReference type="OrthoDB" id="263283at2759"/>